<proteinExistence type="predicted"/>
<evidence type="ECO:0000313" key="3">
    <source>
        <dbReference type="Proteomes" id="UP001501822"/>
    </source>
</evidence>
<organism evidence="2 3">
    <name type="scientific">Actinoallomurus spadix</name>
    <dbReference type="NCBI Taxonomy" id="79912"/>
    <lineage>
        <taxon>Bacteria</taxon>
        <taxon>Bacillati</taxon>
        <taxon>Actinomycetota</taxon>
        <taxon>Actinomycetes</taxon>
        <taxon>Streptosporangiales</taxon>
        <taxon>Thermomonosporaceae</taxon>
        <taxon>Actinoallomurus</taxon>
    </lineage>
</organism>
<evidence type="ECO:0000256" key="1">
    <source>
        <dbReference type="SAM" id="SignalP"/>
    </source>
</evidence>
<feature type="chain" id="PRO_5047394691" evidence="1">
    <location>
        <begin position="27"/>
        <end position="144"/>
    </location>
</feature>
<sequence>MRRLSMALAGAVAVAGLAFTGGTASASTVHTASAGTVHTESAWPCGSKFCAYVKGKGLKVDTVTVWSKTKASKGTKVSGWAYIEVAAPKHKFYILWAKKKFKNVPSIELIVKKKFPNKTRLCAGVAPTKAYVNHAGAACATVHK</sequence>
<accession>A0ABN0X322</accession>
<dbReference type="Proteomes" id="UP001501822">
    <property type="component" value="Unassembled WGS sequence"/>
</dbReference>
<comment type="caution">
    <text evidence="2">The sequence shown here is derived from an EMBL/GenBank/DDBJ whole genome shotgun (WGS) entry which is preliminary data.</text>
</comment>
<protein>
    <submittedName>
        <fullName evidence="2">Uncharacterized protein</fullName>
    </submittedName>
</protein>
<evidence type="ECO:0000313" key="2">
    <source>
        <dbReference type="EMBL" id="GAA0353855.1"/>
    </source>
</evidence>
<keyword evidence="3" id="KW-1185">Reference proteome</keyword>
<dbReference type="RefSeq" id="WP_252807265.1">
    <property type="nucleotide sequence ID" value="NZ_BAAABM010000045.1"/>
</dbReference>
<dbReference type="EMBL" id="BAAABM010000045">
    <property type="protein sequence ID" value="GAA0353855.1"/>
    <property type="molecule type" value="Genomic_DNA"/>
</dbReference>
<name>A0ABN0X322_9ACTN</name>
<gene>
    <name evidence="2" type="ORF">GCM10010151_49290</name>
</gene>
<keyword evidence="1" id="KW-0732">Signal</keyword>
<reference evidence="2 3" key="1">
    <citation type="journal article" date="2019" name="Int. J. Syst. Evol. Microbiol.">
        <title>The Global Catalogue of Microorganisms (GCM) 10K type strain sequencing project: providing services to taxonomists for standard genome sequencing and annotation.</title>
        <authorList>
            <consortium name="The Broad Institute Genomics Platform"/>
            <consortium name="The Broad Institute Genome Sequencing Center for Infectious Disease"/>
            <person name="Wu L."/>
            <person name="Ma J."/>
        </authorList>
    </citation>
    <scope>NUCLEOTIDE SEQUENCE [LARGE SCALE GENOMIC DNA]</scope>
    <source>
        <strain evidence="2 3">JCM 3146</strain>
    </source>
</reference>
<feature type="signal peptide" evidence="1">
    <location>
        <begin position="1"/>
        <end position="26"/>
    </location>
</feature>